<keyword evidence="5" id="KW-1185">Reference proteome</keyword>
<dbReference type="CDD" id="cd02440">
    <property type="entry name" value="AdoMet_MTases"/>
    <property type="match status" value="1"/>
</dbReference>
<dbReference type="KEGG" id="cep:Cri9333_4333"/>
<keyword evidence="1 4" id="KW-0489">Methyltransferase</keyword>
<evidence type="ECO:0000313" key="5">
    <source>
        <dbReference type="Proteomes" id="UP000010472"/>
    </source>
</evidence>
<dbReference type="eggNOG" id="COG0500">
    <property type="taxonomic scope" value="Bacteria"/>
</dbReference>
<proteinExistence type="predicted"/>
<feature type="domain" description="Methyltransferase" evidence="3">
    <location>
        <begin position="57"/>
        <end position="145"/>
    </location>
</feature>
<dbReference type="AlphaFoldDB" id="K9W5Q6"/>
<reference evidence="4 5" key="1">
    <citation type="submission" date="2012-06" db="EMBL/GenBank/DDBJ databases">
        <title>Finished chromosome of genome of Crinalium epipsammum PCC 9333.</title>
        <authorList>
            <consortium name="US DOE Joint Genome Institute"/>
            <person name="Gugger M."/>
            <person name="Coursin T."/>
            <person name="Rippka R."/>
            <person name="Tandeau De Marsac N."/>
            <person name="Huntemann M."/>
            <person name="Wei C.-L."/>
            <person name="Han J."/>
            <person name="Detter J.C."/>
            <person name="Han C."/>
            <person name="Tapia R."/>
            <person name="Davenport K."/>
            <person name="Daligault H."/>
            <person name="Erkkila T."/>
            <person name="Gu W."/>
            <person name="Munk A.C.C."/>
            <person name="Teshima H."/>
            <person name="Xu Y."/>
            <person name="Chain P."/>
            <person name="Chen A."/>
            <person name="Krypides N."/>
            <person name="Mavromatis K."/>
            <person name="Markowitz V."/>
            <person name="Szeto E."/>
            <person name="Ivanova N."/>
            <person name="Mikhailova N."/>
            <person name="Ovchinnikova G."/>
            <person name="Pagani I."/>
            <person name="Pati A."/>
            <person name="Goodwin L."/>
            <person name="Peters L."/>
            <person name="Pitluck S."/>
            <person name="Woyke T."/>
            <person name="Kerfeld C."/>
        </authorList>
    </citation>
    <scope>NUCLEOTIDE SEQUENCE [LARGE SCALE GENOMIC DNA]</scope>
    <source>
        <strain evidence="4 5">PCC 9333</strain>
    </source>
</reference>
<dbReference type="Proteomes" id="UP000010472">
    <property type="component" value="Chromosome"/>
</dbReference>
<dbReference type="InterPro" id="IPR041698">
    <property type="entry name" value="Methyltransf_25"/>
</dbReference>
<dbReference type="OrthoDB" id="9797252at2"/>
<dbReference type="GO" id="GO:0008168">
    <property type="term" value="F:methyltransferase activity"/>
    <property type="evidence" value="ECO:0007669"/>
    <property type="project" value="UniProtKB-KW"/>
</dbReference>
<dbReference type="Gene3D" id="3.40.50.150">
    <property type="entry name" value="Vaccinia Virus protein VP39"/>
    <property type="match status" value="1"/>
</dbReference>
<dbReference type="InterPro" id="IPR051052">
    <property type="entry name" value="Diverse_substrate_MTase"/>
</dbReference>
<gene>
    <name evidence="4" type="ORF">Cri9333_4333</name>
</gene>
<name>K9W5Q6_9CYAN</name>
<organism evidence="4 5">
    <name type="scientific">Crinalium epipsammum PCC 9333</name>
    <dbReference type="NCBI Taxonomy" id="1173022"/>
    <lineage>
        <taxon>Bacteria</taxon>
        <taxon>Bacillati</taxon>
        <taxon>Cyanobacteriota</taxon>
        <taxon>Cyanophyceae</taxon>
        <taxon>Gomontiellales</taxon>
        <taxon>Gomontiellaceae</taxon>
        <taxon>Crinalium</taxon>
    </lineage>
</organism>
<dbReference type="STRING" id="1173022.Cri9333_4333"/>
<evidence type="ECO:0000256" key="1">
    <source>
        <dbReference type="ARBA" id="ARBA00022603"/>
    </source>
</evidence>
<sequence length="275" mass="31369">MQDWEEIIKGSYAKDLEERKTWYSSAADAYNKARPRYPQELIARVVELAQLPSKAAILEIGCGPGNATVGFAQLGFKIVCIEPNQEFCHLAQQNCASYPNVEIKNTAFEDCNLENEKFNAVLAATSIHWISPDVVYPKSADILQDNGCLILLWNMTPQAHYEVYQDLKEVYQIHAPSFVRYEDRKTQEEILKGLGEIVINSGRFKDLVSEHIACEVTYHIDNYLLLLNSLSPYLALDEKTRNYLFEGLREKIENNYGGSIQLSYLCAFQIAKKLR</sequence>
<keyword evidence="2 4" id="KW-0808">Transferase</keyword>
<dbReference type="InterPro" id="IPR029063">
    <property type="entry name" value="SAM-dependent_MTases_sf"/>
</dbReference>
<dbReference type="EMBL" id="CP003620">
    <property type="protein sequence ID" value="AFZ15119.1"/>
    <property type="molecule type" value="Genomic_DNA"/>
</dbReference>
<evidence type="ECO:0000256" key="2">
    <source>
        <dbReference type="ARBA" id="ARBA00022679"/>
    </source>
</evidence>
<protein>
    <submittedName>
        <fullName evidence="4">Methyltransferase type 12</fullName>
    </submittedName>
</protein>
<dbReference type="GO" id="GO:0032259">
    <property type="term" value="P:methylation"/>
    <property type="evidence" value="ECO:0007669"/>
    <property type="project" value="UniProtKB-KW"/>
</dbReference>
<dbReference type="PANTHER" id="PTHR44942:SF4">
    <property type="entry name" value="METHYLTRANSFERASE TYPE 11 DOMAIN-CONTAINING PROTEIN"/>
    <property type="match status" value="1"/>
</dbReference>
<dbReference type="HOGENOM" id="CLU_049344_7_0_3"/>
<dbReference type="SUPFAM" id="SSF53335">
    <property type="entry name" value="S-adenosyl-L-methionine-dependent methyltransferases"/>
    <property type="match status" value="1"/>
</dbReference>
<evidence type="ECO:0000259" key="3">
    <source>
        <dbReference type="Pfam" id="PF13649"/>
    </source>
</evidence>
<accession>K9W5Q6</accession>
<dbReference type="Pfam" id="PF13649">
    <property type="entry name" value="Methyltransf_25"/>
    <property type="match status" value="1"/>
</dbReference>
<dbReference type="PANTHER" id="PTHR44942">
    <property type="entry name" value="METHYLTRANSF_11 DOMAIN-CONTAINING PROTEIN"/>
    <property type="match status" value="1"/>
</dbReference>
<dbReference type="PATRIC" id="fig|1173022.3.peg.4679"/>
<dbReference type="RefSeq" id="WP_015205213.1">
    <property type="nucleotide sequence ID" value="NC_019753.1"/>
</dbReference>
<evidence type="ECO:0000313" key="4">
    <source>
        <dbReference type="EMBL" id="AFZ15119.1"/>
    </source>
</evidence>